<keyword evidence="6 20" id="KW-0645">Protease</keyword>
<evidence type="ECO:0000256" key="17">
    <source>
        <dbReference type="PIRSR" id="PIRSR634016-1"/>
    </source>
</evidence>
<dbReference type="InterPro" id="IPR050344">
    <property type="entry name" value="Peptidase_M1_aminopeptidases"/>
</dbReference>
<evidence type="ECO:0000256" key="3">
    <source>
        <dbReference type="ARBA" id="ARBA00011738"/>
    </source>
</evidence>
<dbReference type="GO" id="GO:0070006">
    <property type="term" value="F:metalloaminopeptidase activity"/>
    <property type="evidence" value="ECO:0007669"/>
    <property type="project" value="TreeGrafter"/>
</dbReference>
<comment type="subunit">
    <text evidence="3">Homodimer.</text>
</comment>
<dbReference type="AlphaFoldDB" id="H2UQB8"/>
<keyword evidence="13 20" id="KW-0482">Metalloprotease</keyword>
<keyword evidence="4 20" id="KW-0031">Aminopeptidase</keyword>
<dbReference type="SUPFAM" id="SSF63737">
    <property type="entry name" value="Leukotriene A4 hydrolase N-terminal domain"/>
    <property type="match status" value="1"/>
</dbReference>
<dbReference type="GO" id="GO:0043171">
    <property type="term" value="P:peptide catabolic process"/>
    <property type="evidence" value="ECO:0007669"/>
    <property type="project" value="TreeGrafter"/>
</dbReference>
<evidence type="ECO:0000256" key="21">
    <source>
        <dbReference type="SAM" id="MobiDB-lite"/>
    </source>
</evidence>
<dbReference type="FunFam" id="2.60.40.1730:FF:000001">
    <property type="entry name" value="Leucyl-cystinyl aminopeptidase"/>
    <property type="match status" value="1"/>
</dbReference>
<feature type="active site" description="Proton acceptor" evidence="17">
    <location>
        <position position="381"/>
    </location>
</feature>
<dbReference type="Proteomes" id="UP000005226">
    <property type="component" value="Chromosome 13"/>
</dbReference>
<evidence type="ECO:0000256" key="2">
    <source>
        <dbReference type="ARBA" id="ARBA00010136"/>
    </source>
</evidence>
<dbReference type="GO" id="GO:0005737">
    <property type="term" value="C:cytoplasm"/>
    <property type="evidence" value="ECO:0007669"/>
    <property type="project" value="TreeGrafter"/>
</dbReference>
<dbReference type="InterPro" id="IPR042097">
    <property type="entry name" value="Aminopeptidase_N-like_N_sf"/>
</dbReference>
<keyword evidence="8 18" id="KW-0479">Metal-binding</keyword>
<evidence type="ECO:0000313" key="26">
    <source>
        <dbReference type="Proteomes" id="UP000005226"/>
    </source>
</evidence>
<feature type="site" description="Transition state stabilizer" evidence="19">
    <location>
        <position position="469"/>
    </location>
</feature>
<dbReference type="GO" id="GO:0005615">
    <property type="term" value="C:extracellular space"/>
    <property type="evidence" value="ECO:0007669"/>
    <property type="project" value="TreeGrafter"/>
</dbReference>
<dbReference type="InterPro" id="IPR014782">
    <property type="entry name" value="Peptidase_M1_dom"/>
</dbReference>
<dbReference type="Gene3D" id="2.60.40.1730">
    <property type="entry name" value="tricorn interacting facor f3 domain"/>
    <property type="match status" value="1"/>
</dbReference>
<keyword evidence="10 18" id="KW-0862">Zinc</keyword>
<dbReference type="GO" id="GO:0005886">
    <property type="term" value="C:plasma membrane"/>
    <property type="evidence" value="ECO:0007669"/>
    <property type="project" value="UniProtKB-SubCell"/>
</dbReference>
<feature type="region of interest" description="Disordered" evidence="21">
    <location>
        <begin position="37"/>
        <end position="56"/>
    </location>
</feature>
<accession>H2UQB8</accession>
<sequence length="892" mass="101708">MGNVYVNKTLGLCLLVAAAAALTTIIALSVAYNNEKSKNRGTGAGSTASTSTPPVPSFTPKDPWDYYRLPSSLLPLFYNVTLWPRLEPDADGMYIFTGHSVVIFTCLKNTDLVIIHSTKLNLTTFSEHHAKLTGLNGASPPAIERSWFVDRTEYLVLQLRGELSVGASYALYTEFRGELADDLQGFYRSEYTEGGVKKVIATSQMQATYARKAFPCFDEPDMKAVFNVTIIHDRSTVALSNSRDTGQKDSVMEGLPVRVTTFEPTETMSTYLLAFIVTDFIEVESKKHNLLVRIWARRKAIEDRQGDYALNVTGRILQFYEQYYNAKYPLPKSDQIALPDFHAGAMENWGLITYRETALLYDPIISSTGNKERVVTVIAHELAHMWFGNLVTLKWWNDLWLNEGFASYVEYLGADYAEPSWNIKDLIVLYDVHSVFAVDALASSHPLSRQEEEVSDPAQINEMFNTISYKKGAAVLRMLSGFLTESVFTKGLSSYLNTFAFKNTVYTNLWDHLQQAAENTAGLNIPHTVHDIMNRWTLQMGFPVVTIDTRTGRITQKHFLLDPESAVERPSQFNYEWFIPIKWMKSGVEQPQYWLLQKTDVSSQMKVSGVDWVLANVKISGYYRVNYDLTNWERLLSLLNNNHKAYLKKQIQPLFQHFRTITANWTKIPPGHTDQYNQINAIGTACAMGVESCRELTKSWYRKWMDNPRHNPIHPNLKSTVYCNAIAYGGAEEWNFAWSMFKSATLASEASKLRGAMACTKKPWLLNKYLEYTLDPTKIRRQDAMSTIQYVARNVVGMPLAWNFIREKWDYIFQLYGKGSFSFSGLVSGITKRFSTEFELQELKRFYEDKRRVGFGSATLAMEQAIERTAANIKWVKENRGHVLKWLTDEAA</sequence>
<feature type="domain" description="Aminopeptidase N-like N-terminal" evidence="24">
    <location>
        <begin position="75"/>
        <end position="272"/>
    </location>
</feature>
<dbReference type="SUPFAM" id="SSF55486">
    <property type="entry name" value="Metalloproteases ('zincins'), catalytic domain"/>
    <property type="match status" value="1"/>
</dbReference>
<dbReference type="FunFam" id="2.60.40.1910:FF:000005">
    <property type="entry name" value="Aminopeptidase"/>
    <property type="match status" value="1"/>
</dbReference>
<dbReference type="HOGENOM" id="CLU_003705_2_0_1"/>
<dbReference type="GeneTree" id="ENSGT00940000154876"/>
<evidence type="ECO:0000256" key="15">
    <source>
        <dbReference type="ARBA" id="ARBA00023157"/>
    </source>
</evidence>
<comment type="similarity">
    <text evidence="2 20">Belongs to the peptidase M1 family.</text>
</comment>
<evidence type="ECO:0000256" key="18">
    <source>
        <dbReference type="PIRSR" id="PIRSR634016-3"/>
    </source>
</evidence>
<dbReference type="CDD" id="cd09601">
    <property type="entry name" value="M1_APN-Q_like"/>
    <property type="match status" value="1"/>
</dbReference>
<evidence type="ECO:0000259" key="23">
    <source>
        <dbReference type="Pfam" id="PF11838"/>
    </source>
</evidence>
<evidence type="ECO:0000256" key="5">
    <source>
        <dbReference type="ARBA" id="ARBA00022475"/>
    </source>
</evidence>
<evidence type="ECO:0000256" key="7">
    <source>
        <dbReference type="ARBA" id="ARBA00022692"/>
    </source>
</evidence>
<dbReference type="Pfam" id="PF11838">
    <property type="entry name" value="ERAP1_C"/>
    <property type="match status" value="1"/>
</dbReference>
<dbReference type="GeneID" id="101079150"/>
<keyword evidence="26" id="KW-1185">Reference proteome</keyword>
<feature type="binding site" evidence="18">
    <location>
        <position position="384"/>
    </location>
    <ligand>
        <name>Zn(2+)</name>
        <dbReference type="ChEBI" id="CHEBI:29105"/>
        <note>catalytic</note>
    </ligand>
</feature>
<dbReference type="RefSeq" id="XP_029701712.1">
    <property type="nucleotide sequence ID" value="XM_029845852.1"/>
</dbReference>
<dbReference type="PANTHER" id="PTHR11533:SF300">
    <property type="entry name" value="AMINOPEPTIDASE"/>
    <property type="match status" value="1"/>
</dbReference>
<evidence type="ECO:0000256" key="4">
    <source>
        <dbReference type="ARBA" id="ARBA00022438"/>
    </source>
</evidence>
<dbReference type="EC" id="3.4.11.-" evidence="20"/>
<dbReference type="InterPro" id="IPR001930">
    <property type="entry name" value="Peptidase_M1"/>
</dbReference>
<keyword evidence="5" id="KW-1003">Cell membrane</keyword>
<dbReference type="PANTHER" id="PTHR11533">
    <property type="entry name" value="PROTEASE M1 ZINC METALLOPROTEASE"/>
    <property type="match status" value="1"/>
</dbReference>
<keyword evidence="14" id="KW-0472">Membrane</keyword>
<evidence type="ECO:0000313" key="25">
    <source>
        <dbReference type="Ensembl" id="ENSTRUP00000039139.3"/>
    </source>
</evidence>
<dbReference type="Gene3D" id="2.60.40.1910">
    <property type="match status" value="1"/>
</dbReference>
<evidence type="ECO:0000256" key="19">
    <source>
        <dbReference type="PIRSR" id="PIRSR634016-4"/>
    </source>
</evidence>
<organism evidence="25 26">
    <name type="scientific">Takifugu rubripes</name>
    <name type="common">Japanese pufferfish</name>
    <name type="synonym">Fugu rubripes</name>
    <dbReference type="NCBI Taxonomy" id="31033"/>
    <lineage>
        <taxon>Eukaryota</taxon>
        <taxon>Metazoa</taxon>
        <taxon>Chordata</taxon>
        <taxon>Craniata</taxon>
        <taxon>Vertebrata</taxon>
        <taxon>Euteleostomi</taxon>
        <taxon>Actinopterygii</taxon>
        <taxon>Neopterygii</taxon>
        <taxon>Teleostei</taxon>
        <taxon>Neoteleostei</taxon>
        <taxon>Acanthomorphata</taxon>
        <taxon>Eupercaria</taxon>
        <taxon>Tetraodontiformes</taxon>
        <taxon>Tetradontoidea</taxon>
        <taxon>Tetraodontidae</taxon>
        <taxon>Takifugu</taxon>
    </lineage>
</organism>
<dbReference type="InterPro" id="IPR045357">
    <property type="entry name" value="Aminopeptidase_N-like_N"/>
</dbReference>
<reference evidence="25" key="2">
    <citation type="submission" date="2025-08" db="UniProtKB">
        <authorList>
            <consortium name="Ensembl"/>
        </authorList>
    </citation>
    <scope>IDENTIFICATION</scope>
</reference>
<evidence type="ECO:0000256" key="10">
    <source>
        <dbReference type="ARBA" id="ARBA00022833"/>
    </source>
</evidence>
<dbReference type="Gene3D" id="1.10.390.10">
    <property type="entry name" value="Neutral Protease Domain 2"/>
    <property type="match status" value="1"/>
</dbReference>
<feature type="binding site" evidence="18">
    <location>
        <position position="403"/>
    </location>
    <ligand>
        <name>Zn(2+)</name>
        <dbReference type="ChEBI" id="CHEBI:29105"/>
        <note>catalytic</note>
    </ligand>
</feature>
<dbReference type="Pfam" id="PF17900">
    <property type="entry name" value="Peptidase_M1_N"/>
    <property type="match status" value="1"/>
</dbReference>
<gene>
    <name evidence="25" type="primary">LOC101079150</name>
</gene>
<comment type="subcellular location">
    <subcellularLocation>
        <location evidence="1">Cell membrane</location>
        <topology evidence="1">Single-pass type II membrane protein</topology>
    </subcellularLocation>
</comment>
<reference evidence="25 26" key="1">
    <citation type="journal article" date="2011" name="Genome Biol. Evol.">
        <title>Integration of the genetic map and genome assembly of fugu facilitates insights into distinct features of genome evolution in teleosts and mammals.</title>
        <authorList>
            <person name="Kai W."/>
            <person name="Kikuchi K."/>
            <person name="Tohari S."/>
            <person name="Chew A.K."/>
            <person name="Tay A."/>
            <person name="Fujiwara A."/>
            <person name="Hosoya S."/>
            <person name="Suetake H."/>
            <person name="Naruse K."/>
            <person name="Brenner S."/>
            <person name="Suzuki Y."/>
            <person name="Venkatesh B."/>
        </authorList>
    </citation>
    <scope>NUCLEOTIDE SEQUENCE [LARGE SCALE GENOMIC DNA]</scope>
</reference>
<evidence type="ECO:0000256" key="12">
    <source>
        <dbReference type="ARBA" id="ARBA00022989"/>
    </source>
</evidence>
<feature type="domain" description="Peptidase M1 membrane alanine aminopeptidase" evidence="22">
    <location>
        <begin position="308"/>
        <end position="536"/>
    </location>
</feature>
<feature type="domain" description="ERAP1-like C-terminal" evidence="23">
    <location>
        <begin position="641"/>
        <end position="869"/>
    </location>
</feature>
<proteinExistence type="inferred from homology"/>
<dbReference type="GO" id="GO:0042277">
    <property type="term" value="F:peptide binding"/>
    <property type="evidence" value="ECO:0007669"/>
    <property type="project" value="TreeGrafter"/>
</dbReference>
<evidence type="ECO:0000256" key="20">
    <source>
        <dbReference type="RuleBase" id="RU364040"/>
    </source>
</evidence>
<reference evidence="25" key="3">
    <citation type="submission" date="2025-09" db="UniProtKB">
        <authorList>
            <consortium name="Ensembl"/>
        </authorList>
    </citation>
    <scope>IDENTIFICATION</scope>
</reference>
<keyword evidence="12" id="KW-1133">Transmembrane helix</keyword>
<evidence type="ECO:0000256" key="1">
    <source>
        <dbReference type="ARBA" id="ARBA00004401"/>
    </source>
</evidence>
<feature type="binding site" evidence="18">
    <location>
        <position position="380"/>
    </location>
    <ligand>
        <name>Zn(2+)</name>
        <dbReference type="ChEBI" id="CHEBI:29105"/>
        <note>catalytic</note>
    </ligand>
</feature>
<keyword evidence="11" id="KW-0735">Signal-anchor</keyword>
<keyword evidence="15" id="KW-1015">Disulfide bond</keyword>
<dbReference type="GO" id="GO:0008270">
    <property type="term" value="F:zinc ion binding"/>
    <property type="evidence" value="ECO:0007669"/>
    <property type="project" value="UniProtKB-UniRule"/>
</dbReference>
<evidence type="ECO:0000259" key="22">
    <source>
        <dbReference type="Pfam" id="PF01433"/>
    </source>
</evidence>
<dbReference type="InterPro" id="IPR034016">
    <property type="entry name" value="M1_APN-typ"/>
</dbReference>
<evidence type="ECO:0000256" key="16">
    <source>
        <dbReference type="ARBA" id="ARBA00023180"/>
    </source>
</evidence>
<evidence type="ECO:0000256" key="14">
    <source>
        <dbReference type="ARBA" id="ARBA00023136"/>
    </source>
</evidence>
<keyword evidence="7" id="KW-0812">Transmembrane</keyword>
<dbReference type="InterPro" id="IPR024571">
    <property type="entry name" value="ERAP1-like_C_dom"/>
</dbReference>
<dbReference type="Pfam" id="PF01433">
    <property type="entry name" value="Peptidase_M1"/>
    <property type="match status" value="1"/>
</dbReference>
<dbReference type="Ensembl" id="ENSTRUT00000039280.3">
    <property type="protein sequence ID" value="ENSTRUP00000039139.3"/>
    <property type="gene ID" value="ENSTRUG00000015317.3"/>
</dbReference>
<evidence type="ECO:0000256" key="13">
    <source>
        <dbReference type="ARBA" id="ARBA00023049"/>
    </source>
</evidence>
<evidence type="ECO:0000256" key="11">
    <source>
        <dbReference type="ARBA" id="ARBA00022968"/>
    </source>
</evidence>
<evidence type="ECO:0000259" key="24">
    <source>
        <dbReference type="Pfam" id="PF17900"/>
    </source>
</evidence>
<dbReference type="InterPro" id="IPR027268">
    <property type="entry name" value="Peptidase_M4/M1_CTD_sf"/>
</dbReference>
<protein>
    <recommendedName>
        <fullName evidence="20">Aminopeptidase</fullName>
        <ecNumber evidence="20">3.4.11.-</ecNumber>
    </recommendedName>
</protein>
<evidence type="ECO:0000256" key="6">
    <source>
        <dbReference type="ARBA" id="ARBA00022670"/>
    </source>
</evidence>
<keyword evidence="16" id="KW-0325">Glycoprotein</keyword>
<dbReference type="MEROPS" id="M01.001"/>
<dbReference type="FunFam" id="1.25.50.20:FF:000012">
    <property type="entry name" value="Aminopeptidase N"/>
    <property type="match status" value="1"/>
</dbReference>
<dbReference type="Gene3D" id="1.25.50.20">
    <property type="match status" value="1"/>
</dbReference>
<keyword evidence="9 20" id="KW-0378">Hydrolase</keyword>
<comment type="cofactor">
    <cofactor evidence="18 20">
        <name>Zn(2+)</name>
        <dbReference type="ChEBI" id="CHEBI:29105"/>
    </cofactor>
    <text evidence="18 20">Binds 1 zinc ion per subunit.</text>
</comment>
<dbReference type="PRINTS" id="PR00756">
    <property type="entry name" value="ALADIPTASE"/>
</dbReference>
<evidence type="ECO:0000256" key="9">
    <source>
        <dbReference type="ARBA" id="ARBA00022801"/>
    </source>
</evidence>
<dbReference type="GO" id="GO:0006508">
    <property type="term" value="P:proteolysis"/>
    <property type="evidence" value="ECO:0007669"/>
    <property type="project" value="UniProtKB-KW"/>
</dbReference>
<dbReference type="FunFam" id="1.10.390.10:FF:000016">
    <property type="entry name" value="Glutamyl aminopeptidase"/>
    <property type="match status" value="1"/>
</dbReference>
<name>H2UQB8_TAKRU</name>
<evidence type="ECO:0000256" key="8">
    <source>
        <dbReference type="ARBA" id="ARBA00022723"/>
    </source>
</evidence>